<dbReference type="Proteomes" id="UP000381378">
    <property type="component" value="Unassembled WGS sequence"/>
</dbReference>
<evidence type="ECO:0000313" key="2">
    <source>
        <dbReference type="Proteomes" id="UP000381378"/>
    </source>
</evidence>
<proteinExistence type="predicted"/>
<organism evidence="1 2">
    <name type="scientific">Pseudomonas fluorescens</name>
    <dbReference type="NCBI Taxonomy" id="294"/>
    <lineage>
        <taxon>Bacteria</taxon>
        <taxon>Pseudomonadati</taxon>
        <taxon>Pseudomonadota</taxon>
        <taxon>Gammaproteobacteria</taxon>
        <taxon>Pseudomonadales</taxon>
        <taxon>Pseudomonadaceae</taxon>
        <taxon>Pseudomonas</taxon>
    </lineage>
</organism>
<reference evidence="1 2" key="1">
    <citation type="submission" date="2019-09" db="EMBL/GenBank/DDBJ databases">
        <authorList>
            <person name="Chandra G."/>
            <person name="Truman W A."/>
        </authorList>
    </citation>
    <scope>NUCLEOTIDE SEQUENCE [LARGE SCALE GENOMIC DNA]</scope>
    <source>
        <strain evidence="1">PS928</strain>
    </source>
</reference>
<evidence type="ECO:0000313" key="1">
    <source>
        <dbReference type="EMBL" id="VVP93915.1"/>
    </source>
</evidence>
<name>A0A5E7T6Z7_PSEFL</name>
<sequence length="165" mass="18554">MSNSVEGQKWFAALKLDGDDGRGRFEQAIYCQLGMLSRHVMTRATERGSRDLAVLAGVVAAQRDNKYVQCRTIKDEGFTTTILSRHFRDGIVSVGLKYKIDVFVFRRGRPEWLETTQDCANGGYDLMGLTKQQVIDDVLERYEAHLAFLTFATESDIASVLTPPI</sequence>
<accession>A0A5E7T6Z7</accession>
<dbReference type="AlphaFoldDB" id="A0A5E7T6Z7"/>
<protein>
    <submittedName>
        <fullName evidence="1">Uncharacterized protein</fullName>
    </submittedName>
</protein>
<dbReference type="EMBL" id="CABVJF010000006">
    <property type="protein sequence ID" value="VVP93915.1"/>
    <property type="molecule type" value="Genomic_DNA"/>
</dbReference>
<gene>
    <name evidence="1" type="ORF">PS928_01915</name>
</gene>